<sequence length="203" mass="21628">MRAVVLNCSLKKSPDTSNTQMLADVVVKALEQRDVEVRTIRVVDHDVPPGVVTDLGDGDEWPMIHDELLNAEILVVATPTWVGHPSSIAQRVIERMDAMISEQDDEGRPVAYNRVAGVVVTGNEDGAHHVISEVAGALGDIGYTIPGQAWTYWNMGPGPGPNYPDTVHGHDWSKSTGEAMAANLHAVATALAKSPVPAPPSSS</sequence>
<evidence type="ECO:0000259" key="1">
    <source>
        <dbReference type="Pfam" id="PF03358"/>
    </source>
</evidence>
<evidence type="ECO:0000313" key="3">
    <source>
        <dbReference type="Proteomes" id="UP000241118"/>
    </source>
</evidence>
<dbReference type="InterPro" id="IPR029039">
    <property type="entry name" value="Flavoprotein-like_sf"/>
</dbReference>
<protein>
    <submittedName>
        <fullName evidence="2">Multimeric flavodoxin WrbA</fullName>
    </submittedName>
</protein>
<dbReference type="Gene3D" id="3.40.50.360">
    <property type="match status" value="1"/>
</dbReference>
<dbReference type="SUPFAM" id="SSF52218">
    <property type="entry name" value="Flavoproteins"/>
    <property type="match status" value="1"/>
</dbReference>
<dbReference type="OrthoDB" id="8853249at2"/>
<keyword evidence="3" id="KW-1185">Reference proteome</keyword>
<dbReference type="EMBL" id="PYAX01000008">
    <property type="protein sequence ID" value="PSL53812.1"/>
    <property type="molecule type" value="Genomic_DNA"/>
</dbReference>
<dbReference type="Proteomes" id="UP000241118">
    <property type="component" value="Unassembled WGS sequence"/>
</dbReference>
<reference evidence="2 3" key="1">
    <citation type="submission" date="2018-03" db="EMBL/GenBank/DDBJ databases">
        <title>Genomic Encyclopedia of Type Strains, Phase III (KMG-III): the genomes of soil and plant-associated and newly described type strains.</title>
        <authorList>
            <person name="Whitman W."/>
        </authorList>
    </citation>
    <scope>NUCLEOTIDE SEQUENCE [LARGE SCALE GENOMIC DNA]</scope>
    <source>
        <strain evidence="2 3">CGMCC 4.7097</strain>
    </source>
</reference>
<proteinExistence type="predicted"/>
<accession>A0A2P8I5T3</accession>
<organism evidence="2 3">
    <name type="scientific">Saccharothrix carnea</name>
    <dbReference type="NCBI Taxonomy" id="1280637"/>
    <lineage>
        <taxon>Bacteria</taxon>
        <taxon>Bacillati</taxon>
        <taxon>Actinomycetota</taxon>
        <taxon>Actinomycetes</taxon>
        <taxon>Pseudonocardiales</taxon>
        <taxon>Pseudonocardiaceae</taxon>
        <taxon>Saccharothrix</taxon>
    </lineage>
</organism>
<evidence type="ECO:0000313" key="2">
    <source>
        <dbReference type="EMBL" id="PSL53812.1"/>
    </source>
</evidence>
<dbReference type="Pfam" id="PF03358">
    <property type="entry name" value="FMN_red"/>
    <property type="match status" value="1"/>
</dbReference>
<name>A0A2P8I5T3_SACCR</name>
<dbReference type="InterPro" id="IPR005025">
    <property type="entry name" value="FMN_Rdtase-like_dom"/>
</dbReference>
<dbReference type="AlphaFoldDB" id="A0A2P8I5T3"/>
<dbReference type="RefSeq" id="WP_106617785.1">
    <property type="nucleotide sequence ID" value="NZ_PYAX01000008.1"/>
</dbReference>
<dbReference type="GO" id="GO:0016491">
    <property type="term" value="F:oxidoreductase activity"/>
    <property type="evidence" value="ECO:0007669"/>
    <property type="project" value="InterPro"/>
</dbReference>
<feature type="domain" description="NADPH-dependent FMN reductase-like" evidence="1">
    <location>
        <begin position="1"/>
        <end position="134"/>
    </location>
</feature>
<comment type="caution">
    <text evidence="2">The sequence shown here is derived from an EMBL/GenBank/DDBJ whole genome shotgun (WGS) entry which is preliminary data.</text>
</comment>
<gene>
    <name evidence="2" type="ORF">B0I31_108259</name>
</gene>